<keyword evidence="4" id="KW-0820">tRNA-binding</keyword>
<evidence type="ECO:0000259" key="13">
    <source>
        <dbReference type="PROSITE" id="PS51686"/>
    </source>
</evidence>
<dbReference type="GO" id="GO:0030488">
    <property type="term" value="P:tRNA methylation"/>
    <property type="evidence" value="ECO:0007669"/>
    <property type="project" value="TreeGrafter"/>
</dbReference>
<dbReference type="InterPro" id="IPR057285">
    <property type="entry name" value="Pre-PUA_NSUN2"/>
</dbReference>
<feature type="binding site" evidence="11">
    <location>
        <position position="255"/>
    </location>
    <ligand>
        <name>S-adenosyl-L-methionine</name>
        <dbReference type="ChEBI" id="CHEBI:59789"/>
    </ligand>
</feature>
<evidence type="ECO:0000256" key="2">
    <source>
        <dbReference type="ARBA" id="ARBA00007494"/>
    </source>
</evidence>
<evidence type="ECO:0000256" key="8">
    <source>
        <dbReference type="ARBA" id="ARBA00022694"/>
    </source>
</evidence>
<dbReference type="InterPro" id="IPR023270">
    <property type="entry name" value="RCMT_NCL1"/>
</dbReference>
<keyword evidence="7 11" id="KW-0949">S-adenosyl-L-methionine</keyword>
<keyword evidence="8" id="KW-0819">tRNA processing</keyword>
<name>A0AAD5LHH6_9CRUS</name>
<dbReference type="PANTHER" id="PTHR22808">
    <property type="entry name" value="NCL1 YEAST -RELATED NOL1/NOP2/FMU SUN DOMAIN-CONTAINING"/>
    <property type="match status" value="1"/>
</dbReference>
<accession>A0AAD5LHH6</accession>
<dbReference type="PRINTS" id="PR02011">
    <property type="entry name" value="RCMTNCL1"/>
</dbReference>
<keyword evidence="6 11" id="KW-0808">Transferase</keyword>
<protein>
    <recommendedName>
        <fullName evidence="3">tRNA (cytosine(34)-C(5))-methyltransferase</fullName>
        <ecNumber evidence="3">2.1.1.203</ecNumber>
    </recommendedName>
</protein>
<dbReference type="PROSITE" id="PS51686">
    <property type="entry name" value="SAM_MT_RSMB_NOP"/>
    <property type="match status" value="1"/>
</dbReference>
<dbReference type="Proteomes" id="UP000820818">
    <property type="component" value="Linkage Group LG3"/>
</dbReference>
<evidence type="ECO:0000256" key="12">
    <source>
        <dbReference type="SAM" id="MobiDB-lite"/>
    </source>
</evidence>
<comment type="subcellular location">
    <subcellularLocation>
        <location evidence="1">Nucleus</location>
    </subcellularLocation>
</comment>
<dbReference type="Pfam" id="PF25378">
    <property type="entry name" value="PUA_NSUN2"/>
    <property type="match status" value="1"/>
</dbReference>
<keyword evidence="15" id="KW-1185">Reference proteome</keyword>
<evidence type="ECO:0000313" key="14">
    <source>
        <dbReference type="EMBL" id="KAI9562115.1"/>
    </source>
</evidence>
<reference evidence="14 15" key="1">
    <citation type="submission" date="2022-05" db="EMBL/GenBank/DDBJ databases">
        <title>A multi-omics perspective on studying reproductive biology in Daphnia sinensis.</title>
        <authorList>
            <person name="Jia J."/>
        </authorList>
    </citation>
    <scope>NUCLEOTIDE SEQUENCE [LARGE SCALE GENOMIC DNA]</scope>
    <source>
        <strain evidence="14 15">WSL</strain>
    </source>
</reference>
<evidence type="ECO:0000256" key="11">
    <source>
        <dbReference type="PROSITE-ProRule" id="PRU01023"/>
    </source>
</evidence>
<dbReference type="AlphaFoldDB" id="A0AAD5LHH6"/>
<dbReference type="GO" id="GO:0016428">
    <property type="term" value="F:tRNA (cytidine-5-)-methyltransferase activity"/>
    <property type="evidence" value="ECO:0007669"/>
    <property type="project" value="InterPro"/>
</dbReference>
<feature type="binding site" evidence="11">
    <location>
        <position position="228"/>
    </location>
    <ligand>
        <name>S-adenosyl-L-methionine</name>
        <dbReference type="ChEBI" id="CHEBI:59789"/>
    </ligand>
</feature>
<keyword evidence="5 11" id="KW-0489">Methyltransferase</keyword>
<dbReference type="GO" id="GO:0000049">
    <property type="term" value="F:tRNA binding"/>
    <property type="evidence" value="ECO:0007669"/>
    <property type="project" value="UniProtKB-KW"/>
</dbReference>
<comment type="caution">
    <text evidence="14">The sequence shown here is derived from an EMBL/GenBank/DDBJ whole genome shotgun (WGS) entry which is preliminary data.</text>
</comment>
<feature type="active site" description="Nucleophile" evidence="11">
    <location>
        <position position="308"/>
    </location>
</feature>
<feature type="binding site" evidence="11">
    <location>
        <begin position="171"/>
        <end position="177"/>
    </location>
    <ligand>
        <name>S-adenosyl-L-methionine</name>
        <dbReference type="ChEBI" id="CHEBI:59789"/>
    </ligand>
</feature>
<dbReference type="InterPro" id="IPR049560">
    <property type="entry name" value="MeTrfase_RsmB-F_NOP2_cat"/>
</dbReference>
<dbReference type="EMBL" id="WJBH02000003">
    <property type="protein sequence ID" value="KAI9562115.1"/>
    <property type="molecule type" value="Genomic_DNA"/>
</dbReference>
<evidence type="ECO:0000256" key="1">
    <source>
        <dbReference type="ARBA" id="ARBA00004123"/>
    </source>
</evidence>
<evidence type="ECO:0000256" key="9">
    <source>
        <dbReference type="ARBA" id="ARBA00022884"/>
    </source>
</evidence>
<dbReference type="InterPro" id="IPR057286">
    <property type="entry name" value="PUA_NSUN2"/>
</dbReference>
<dbReference type="GO" id="GO:0005737">
    <property type="term" value="C:cytoplasm"/>
    <property type="evidence" value="ECO:0007669"/>
    <property type="project" value="TreeGrafter"/>
</dbReference>
<dbReference type="PANTHER" id="PTHR22808:SF1">
    <property type="entry name" value="RNA CYTOSINE-C(5)-METHYLTRANSFERASE NSUN2-RELATED"/>
    <property type="match status" value="1"/>
</dbReference>
<evidence type="ECO:0000256" key="4">
    <source>
        <dbReference type="ARBA" id="ARBA00022555"/>
    </source>
</evidence>
<dbReference type="EC" id="2.1.1.203" evidence="3"/>
<dbReference type="GO" id="GO:0005634">
    <property type="term" value="C:nucleus"/>
    <property type="evidence" value="ECO:0007669"/>
    <property type="project" value="UniProtKB-SubCell"/>
</dbReference>
<sequence>MGRMGRKSKREKKNEKTGDLSWGTKNKREGYDVVIKENAAFETYYKAQNIVPHDEWDSFMSHFKEPLPASFRISGHRNQGKAILKIMEGEYFKALTEEQAKPECLSWYPENLAWQLSLTRKDIRKSEANVKLHNFLVSETEAGNISRQETVSMIPPLVLDVQPHHKVFDMCAAPGSKTTQLVEMLHAEEGKIPEGLVIANDSNNKRCYLLTHQLKRLPSPNLIITNHDASIMPNFHISTPGGGKEILKFDRILCDVPCSGDGTLRKNFDVWMKWNAANGASLHGLQYRIVRRGAEMLTVGGKMVYSTCSLNPIEDEAVLHRLLAEAKGSLELEEVSEKLPGLKFVRGLSRWIVMSRDLTAYSTPEEVPESMKHILRESLFPPKVEDADKFHLERCLRILPHHQNTGGFFVSVLKKVALLPWEAQTERKPVAEISSADSLVMPVEPTESGKDNGLRSPARKRQKIRGFKEDPYLFFDEDEELWPPIKKFYGLSDEMDPKLLLTRCKEGKKKNIYFTSPTVRDLTRINADRLTIINTGIKMFARSDNKGADCGFRIAQEGALALMEFMTKRRVVVTREDMSMLLLNDDMDTPPEIHKFSPEAAKQLHGIETGSTLMECYEDGLHIVVVAWKGKTSVRAYVAKCDRIHYLRLCGADLSKFEVNKFAVKDNLVANDPEENDQNDEILMNTENVANEEKIVLNNMDVTQEIAVERNVSKASTPEIAIEKGVLEDDMKQEIMGETIVSENVDSLKDVTTP</sequence>
<evidence type="ECO:0000256" key="10">
    <source>
        <dbReference type="ARBA" id="ARBA00023242"/>
    </source>
</evidence>
<dbReference type="Pfam" id="PF25376">
    <property type="entry name" value="Pre-PUA_NSUN2"/>
    <property type="match status" value="1"/>
</dbReference>
<evidence type="ECO:0000256" key="7">
    <source>
        <dbReference type="ARBA" id="ARBA00022691"/>
    </source>
</evidence>
<dbReference type="Pfam" id="PF01189">
    <property type="entry name" value="Methyltr_RsmB-F"/>
    <property type="match status" value="1"/>
</dbReference>
<dbReference type="InterPro" id="IPR023267">
    <property type="entry name" value="RCMT"/>
</dbReference>
<evidence type="ECO:0000256" key="5">
    <source>
        <dbReference type="ARBA" id="ARBA00022603"/>
    </source>
</evidence>
<evidence type="ECO:0000313" key="15">
    <source>
        <dbReference type="Proteomes" id="UP000820818"/>
    </source>
</evidence>
<dbReference type="SUPFAM" id="SSF53335">
    <property type="entry name" value="S-adenosyl-L-methionine-dependent methyltransferases"/>
    <property type="match status" value="1"/>
</dbReference>
<comment type="similarity">
    <text evidence="2 11">Belongs to the class I-like SAM-binding methyltransferase superfamily. RsmB/NOP family.</text>
</comment>
<feature type="domain" description="SAM-dependent MTase RsmB/NOP-type" evidence="13">
    <location>
        <begin position="59"/>
        <end position="416"/>
    </location>
</feature>
<evidence type="ECO:0000256" key="6">
    <source>
        <dbReference type="ARBA" id="ARBA00022679"/>
    </source>
</evidence>
<feature type="compositionally biased region" description="Basic residues" evidence="12">
    <location>
        <begin position="1"/>
        <end position="11"/>
    </location>
</feature>
<dbReference type="PRINTS" id="PR02008">
    <property type="entry name" value="RCMTFAMILY"/>
</dbReference>
<organism evidence="14 15">
    <name type="scientific">Daphnia sinensis</name>
    <dbReference type="NCBI Taxonomy" id="1820382"/>
    <lineage>
        <taxon>Eukaryota</taxon>
        <taxon>Metazoa</taxon>
        <taxon>Ecdysozoa</taxon>
        <taxon>Arthropoda</taxon>
        <taxon>Crustacea</taxon>
        <taxon>Branchiopoda</taxon>
        <taxon>Diplostraca</taxon>
        <taxon>Cladocera</taxon>
        <taxon>Anomopoda</taxon>
        <taxon>Daphniidae</taxon>
        <taxon>Daphnia</taxon>
        <taxon>Daphnia similis group</taxon>
    </lineage>
</organism>
<keyword evidence="10" id="KW-0539">Nucleus</keyword>
<feature type="binding site" evidence="11">
    <location>
        <position position="201"/>
    </location>
    <ligand>
        <name>S-adenosyl-L-methionine</name>
        <dbReference type="ChEBI" id="CHEBI:59789"/>
    </ligand>
</feature>
<dbReference type="PROSITE" id="PS01153">
    <property type="entry name" value="NOL1_NOP2_SUN"/>
    <property type="match status" value="1"/>
</dbReference>
<dbReference type="InterPro" id="IPR001678">
    <property type="entry name" value="MeTrfase_RsmB-F_NOP2_dom"/>
</dbReference>
<dbReference type="Gene3D" id="3.40.50.150">
    <property type="entry name" value="Vaccinia Virus protein VP39"/>
    <property type="match status" value="1"/>
</dbReference>
<gene>
    <name evidence="14" type="ORF">GHT06_013080</name>
</gene>
<feature type="region of interest" description="Disordered" evidence="12">
    <location>
        <begin position="1"/>
        <end position="22"/>
    </location>
</feature>
<keyword evidence="9 11" id="KW-0694">RNA-binding</keyword>
<evidence type="ECO:0000256" key="3">
    <source>
        <dbReference type="ARBA" id="ARBA00012629"/>
    </source>
</evidence>
<proteinExistence type="inferred from homology"/>
<dbReference type="InterPro" id="IPR029063">
    <property type="entry name" value="SAM-dependent_MTases_sf"/>
</dbReference>
<dbReference type="InterPro" id="IPR018314">
    <property type="entry name" value="RsmB/NOL1/NOP2-like_CS"/>
</dbReference>